<gene>
    <name evidence="1" type="ORF">OW717_14775</name>
</gene>
<keyword evidence="2" id="KW-1185">Reference proteome</keyword>
<organism evidence="1 2">
    <name type="scientific">Acidithiobacillus ferriphilus</name>
    <dbReference type="NCBI Taxonomy" id="1689834"/>
    <lineage>
        <taxon>Bacteria</taxon>
        <taxon>Pseudomonadati</taxon>
        <taxon>Pseudomonadota</taxon>
        <taxon>Acidithiobacillia</taxon>
        <taxon>Acidithiobacillales</taxon>
        <taxon>Acidithiobacillaceae</taxon>
        <taxon>Acidithiobacillus</taxon>
    </lineage>
</organism>
<dbReference type="EMBL" id="JAQGFR010000274">
    <property type="protein sequence ID" value="MEB8515297.1"/>
    <property type="molecule type" value="Genomic_DNA"/>
</dbReference>
<dbReference type="Proteomes" id="UP001308776">
    <property type="component" value="Unassembled WGS sequence"/>
</dbReference>
<evidence type="ECO:0000313" key="2">
    <source>
        <dbReference type="Proteomes" id="UP001308776"/>
    </source>
</evidence>
<protein>
    <submittedName>
        <fullName evidence="1">Uncharacterized protein</fullName>
    </submittedName>
</protein>
<accession>A0ABU6FTA9</accession>
<comment type="caution">
    <text evidence="1">The sequence shown here is derived from an EMBL/GenBank/DDBJ whole genome shotgun (WGS) entry which is preliminary data.</text>
</comment>
<dbReference type="RefSeq" id="WP_325757565.1">
    <property type="nucleotide sequence ID" value="NZ_JAQGFL010000103.1"/>
</dbReference>
<evidence type="ECO:0000313" key="1">
    <source>
        <dbReference type="EMBL" id="MEB8515297.1"/>
    </source>
</evidence>
<proteinExistence type="predicted"/>
<reference evidence="1 2" key="1">
    <citation type="submission" date="2022-11" db="EMBL/GenBank/DDBJ databases">
        <title>Comparative genomics analysis of Acidithiobacillus ferriphilus.</title>
        <authorList>
            <person name="Ma L."/>
        </authorList>
    </citation>
    <scope>NUCLEOTIDE SEQUENCE [LARGE SCALE GENOMIC DNA]</scope>
    <source>
        <strain evidence="1 2">DY15</strain>
    </source>
</reference>
<sequence>MENGLKEILMRAYTFAHYEKAWTGLMVSHPRFGGGVIVRVVRDGGDVLVAVRFHDGLRKTFASGEEALRELKSLRGILSAPLDPLDRLSDQALQRRIQQAQRRHDTRCQIDDDLEERLDAAAGMRKLITCPPAGSAAAWTW</sequence>
<name>A0ABU6FTA9_9PROT</name>